<dbReference type="SUPFAM" id="SSF46689">
    <property type="entry name" value="Homeodomain-like"/>
    <property type="match status" value="1"/>
</dbReference>
<reference evidence="6 8" key="2">
    <citation type="journal article" date="2013" name="Nature">
        <title>Insights into bilaterian evolution from three spiralian genomes.</title>
        <authorList>
            <person name="Simakov O."/>
            <person name="Marletaz F."/>
            <person name="Cho S.J."/>
            <person name="Edsinger-Gonzales E."/>
            <person name="Havlak P."/>
            <person name="Hellsten U."/>
            <person name="Kuo D.H."/>
            <person name="Larsson T."/>
            <person name="Lv J."/>
            <person name="Arendt D."/>
            <person name="Savage R."/>
            <person name="Osoegawa K."/>
            <person name="de Jong P."/>
            <person name="Grimwood J."/>
            <person name="Chapman J.A."/>
            <person name="Shapiro H."/>
            <person name="Aerts A."/>
            <person name="Otillar R.P."/>
            <person name="Terry A.Y."/>
            <person name="Boore J.L."/>
            <person name="Grigoriev I.V."/>
            <person name="Lindberg D.R."/>
            <person name="Seaver E.C."/>
            <person name="Weisblat D.A."/>
            <person name="Putnam N.H."/>
            <person name="Rokhsar D.S."/>
        </authorList>
    </citation>
    <scope>NUCLEOTIDE SEQUENCE</scope>
    <source>
        <strain evidence="6 8">I ESC-2004</strain>
    </source>
</reference>
<accession>R7VHW9</accession>
<reference evidence="8" key="1">
    <citation type="submission" date="2012-12" db="EMBL/GenBank/DDBJ databases">
        <authorList>
            <person name="Hellsten U."/>
            <person name="Grimwood J."/>
            <person name="Chapman J.A."/>
            <person name="Shapiro H."/>
            <person name="Aerts A."/>
            <person name="Otillar R.P."/>
            <person name="Terry A.Y."/>
            <person name="Boore J.L."/>
            <person name="Simakov O."/>
            <person name="Marletaz F."/>
            <person name="Cho S.-J."/>
            <person name="Edsinger-Gonzales E."/>
            <person name="Havlak P."/>
            <person name="Kuo D.-H."/>
            <person name="Larsson T."/>
            <person name="Lv J."/>
            <person name="Arendt D."/>
            <person name="Savage R."/>
            <person name="Osoegawa K."/>
            <person name="de Jong P."/>
            <person name="Lindberg D.R."/>
            <person name="Seaver E.C."/>
            <person name="Weisblat D.A."/>
            <person name="Putnam N.H."/>
            <person name="Grigoriev I.V."/>
            <person name="Rokhsar D.S."/>
        </authorList>
    </citation>
    <scope>NUCLEOTIDE SEQUENCE</scope>
    <source>
        <strain evidence="8">I ESC-2004</strain>
    </source>
</reference>
<dbReference type="EMBL" id="KB292092">
    <property type="protein sequence ID" value="ELU18157.1"/>
    <property type="molecule type" value="Genomic_DNA"/>
</dbReference>
<dbReference type="GO" id="GO:0005634">
    <property type="term" value="C:nucleus"/>
    <property type="evidence" value="ECO:0007669"/>
    <property type="project" value="UniProtKB-SubCell"/>
</dbReference>
<keyword evidence="3 4" id="KW-0539">Nucleus</keyword>
<organism evidence="6">
    <name type="scientific">Capitella teleta</name>
    <name type="common">Polychaete worm</name>
    <dbReference type="NCBI Taxonomy" id="283909"/>
    <lineage>
        <taxon>Eukaryota</taxon>
        <taxon>Metazoa</taxon>
        <taxon>Spiralia</taxon>
        <taxon>Lophotrochozoa</taxon>
        <taxon>Annelida</taxon>
        <taxon>Polychaeta</taxon>
        <taxon>Sedentaria</taxon>
        <taxon>Scolecida</taxon>
        <taxon>Capitellidae</taxon>
        <taxon>Capitella</taxon>
    </lineage>
</organism>
<dbReference type="HOGENOM" id="CLU_1397538_0_0_1"/>
<dbReference type="EMBL" id="AMQN01003865">
    <property type="status" value="NOT_ANNOTATED_CDS"/>
    <property type="molecule type" value="Genomic_DNA"/>
</dbReference>
<evidence type="ECO:0000313" key="6">
    <source>
        <dbReference type="EMBL" id="ELU18157.1"/>
    </source>
</evidence>
<evidence type="ECO:0000256" key="4">
    <source>
        <dbReference type="PROSITE-ProRule" id="PRU00108"/>
    </source>
</evidence>
<dbReference type="Gene3D" id="1.10.10.60">
    <property type="entry name" value="Homeodomain-like"/>
    <property type="match status" value="1"/>
</dbReference>
<dbReference type="GO" id="GO:0003677">
    <property type="term" value="F:DNA binding"/>
    <property type="evidence" value="ECO:0007669"/>
    <property type="project" value="UniProtKB-UniRule"/>
</dbReference>
<keyword evidence="8" id="KW-1185">Reference proteome</keyword>
<dbReference type="CDD" id="cd00086">
    <property type="entry name" value="homeodomain"/>
    <property type="match status" value="1"/>
</dbReference>
<dbReference type="AlphaFoldDB" id="R7VHW9"/>
<keyword evidence="2 4" id="KW-0371">Homeobox</keyword>
<feature type="domain" description="Homeobox" evidence="5">
    <location>
        <begin position="3"/>
        <end position="65"/>
    </location>
</feature>
<dbReference type="InterPro" id="IPR001356">
    <property type="entry name" value="HD"/>
</dbReference>
<evidence type="ECO:0000256" key="3">
    <source>
        <dbReference type="ARBA" id="ARBA00023242"/>
    </source>
</evidence>
<comment type="subcellular location">
    <subcellularLocation>
        <location evidence="4">Nucleus</location>
    </subcellularLocation>
</comment>
<protein>
    <recommendedName>
        <fullName evidence="5">Homeobox domain-containing protein</fullName>
    </recommendedName>
</protein>
<sequence>MDSSSQNKNSQLPQKAKQIIWDWIRRHRNPYPSKEEMKELARLGGIHAEQVNQFFTNARRRQLKADPSIIGSLIDETTEPEIVLPSQEASADELAAAEALLALCQPFRESQKRTGFTAKNTPARPTGRSTEICTIGLYFNRTQFGLDPPQGDLSNGMAPDDDDILAEVLTVNKNTYLSRLKHVHSSRHEKWKHRH</sequence>
<feature type="DNA-binding region" description="Homeobox" evidence="4">
    <location>
        <begin position="5"/>
        <end position="66"/>
    </location>
</feature>
<dbReference type="InterPro" id="IPR009057">
    <property type="entry name" value="Homeodomain-like_sf"/>
</dbReference>
<keyword evidence="1 4" id="KW-0238">DNA-binding</keyword>
<evidence type="ECO:0000256" key="2">
    <source>
        <dbReference type="ARBA" id="ARBA00023155"/>
    </source>
</evidence>
<dbReference type="InterPro" id="IPR008422">
    <property type="entry name" value="KN_HD"/>
</dbReference>
<name>R7VHW9_CAPTE</name>
<dbReference type="STRING" id="283909.R7VHW9"/>
<dbReference type="Pfam" id="PF05920">
    <property type="entry name" value="Homeobox_KN"/>
    <property type="match status" value="1"/>
</dbReference>
<evidence type="ECO:0000313" key="8">
    <source>
        <dbReference type="Proteomes" id="UP000014760"/>
    </source>
</evidence>
<gene>
    <name evidence="6" type="ORF">CAPTEDRAFT_218681</name>
</gene>
<evidence type="ECO:0000259" key="5">
    <source>
        <dbReference type="PROSITE" id="PS50071"/>
    </source>
</evidence>
<evidence type="ECO:0000256" key="1">
    <source>
        <dbReference type="ARBA" id="ARBA00023125"/>
    </source>
</evidence>
<dbReference type="Proteomes" id="UP000014760">
    <property type="component" value="Unassembled WGS sequence"/>
</dbReference>
<dbReference type="EnsemblMetazoa" id="CapteT218681">
    <property type="protein sequence ID" value="CapteP218681"/>
    <property type="gene ID" value="CapteG218681"/>
</dbReference>
<proteinExistence type="predicted"/>
<dbReference type="PROSITE" id="PS50071">
    <property type="entry name" value="HOMEOBOX_2"/>
    <property type="match status" value="1"/>
</dbReference>
<dbReference type="PANTHER" id="PTHR11850">
    <property type="entry name" value="HOMEOBOX PROTEIN TRANSCRIPTION FACTORS"/>
    <property type="match status" value="1"/>
</dbReference>
<dbReference type="GO" id="GO:0006355">
    <property type="term" value="P:regulation of DNA-templated transcription"/>
    <property type="evidence" value="ECO:0007669"/>
    <property type="project" value="InterPro"/>
</dbReference>
<dbReference type="InterPro" id="IPR050224">
    <property type="entry name" value="TALE_homeobox"/>
</dbReference>
<reference evidence="7" key="3">
    <citation type="submission" date="2015-06" db="UniProtKB">
        <authorList>
            <consortium name="EnsemblMetazoa"/>
        </authorList>
    </citation>
    <scope>IDENTIFICATION</scope>
</reference>
<dbReference type="OrthoDB" id="10056939at2759"/>
<evidence type="ECO:0000313" key="7">
    <source>
        <dbReference type="EnsemblMetazoa" id="CapteP218681"/>
    </source>
</evidence>